<dbReference type="Pfam" id="PF07690">
    <property type="entry name" value="MFS_1"/>
    <property type="match status" value="1"/>
</dbReference>
<dbReference type="EMBL" id="CAJNOU010001951">
    <property type="protein sequence ID" value="CAF1273343.1"/>
    <property type="molecule type" value="Genomic_DNA"/>
</dbReference>
<proteinExistence type="predicted"/>
<keyword evidence="3" id="KW-0472">Membrane</keyword>
<dbReference type="InterPro" id="IPR011701">
    <property type="entry name" value="MFS"/>
</dbReference>
<dbReference type="Gene3D" id="1.20.1250.20">
    <property type="entry name" value="MFS general substrate transporter like domains"/>
    <property type="match status" value="2"/>
</dbReference>
<dbReference type="Proteomes" id="UP000663889">
    <property type="component" value="Unassembled WGS sequence"/>
</dbReference>
<dbReference type="CDD" id="cd17352">
    <property type="entry name" value="MFS_MCT_SLC16"/>
    <property type="match status" value="1"/>
</dbReference>
<keyword evidence="3" id="KW-1133">Transmembrane helix</keyword>
<accession>A0A815BS07</accession>
<dbReference type="InterPro" id="IPR036259">
    <property type="entry name" value="MFS_trans_sf"/>
</dbReference>
<comment type="subcellular location">
    <subcellularLocation>
        <location evidence="1">Membrane</location>
        <topology evidence="1">Multi-pass membrane protein</topology>
    </subcellularLocation>
</comment>
<dbReference type="SUPFAM" id="SSF103473">
    <property type="entry name" value="MFS general substrate transporter"/>
    <property type="match status" value="1"/>
</dbReference>
<evidence type="ECO:0000313" key="5">
    <source>
        <dbReference type="EMBL" id="CAF1273343.1"/>
    </source>
</evidence>
<comment type="caution">
    <text evidence="5">The sequence shown here is derived from an EMBL/GenBank/DDBJ whole genome shotgun (WGS) entry which is preliminary data.</text>
</comment>
<evidence type="ECO:0000256" key="2">
    <source>
        <dbReference type="SAM" id="MobiDB-lite"/>
    </source>
</evidence>
<dbReference type="GO" id="GO:0008028">
    <property type="term" value="F:monocarboxylic acid transmembrane transporter activity"/>
    <property type="evidence" value="ECO:0007669"/>
    <property type="project" value="TreeGrafter"/>
</dbReference>
<organism evidence="5 6">
    <name type="scientific">Rotaria sordida</name>
    <dbReference type="NCBI Taxonomy" id="392033"/>
    <lineage>
        <taxon>Eukaryota</taxon>
        <taxon>Metazoa</taxon>
        <taxon>Spiralia</taxon>
        <taxon>Gnathifera</taxon>
        <taxon>Rotifera</taxon>
        <taxon>Eurotatoria</taxon>
        <taxon>Bdelloidea</taxon>
        <taxon>Philodinida</taxon>
        <taxon>Philodinidae</taxon>
        <taxon>Rotaria</taxon>
    </lineage>
</organism>
<dbReference type="PANTHER" id="PTHR11360">
    <property type="entry name" value="MONOCARBOXYLATE TRANSPORTER"/>
    <property type="match status" value="1"/>
</dbReference>
<dbReference type="AlphaFoldDB" id="A0A815BS07"/>
<feature type="transmembrane region" description="Helical" evidence="3">
    <location>
        <begin position="203"/>
        <end position="222"/>
    </location>
</feature>
<evidence type="ECO:0000256" key="3">
    <source>
        <dbReference type="SAM" id="Phobius"/>
    </source>
</evidence>
<dbReference type="PROSITE" id="PS50850">
    <property type="entry name" value="MFS"/>
    <property type="match status" value="1"/>
</dbReference>
<feature type="transmembrane region" description="Helical" evidence="3">
    <location>
        <begin position="139"/>
        <end position="164"/>
    </location>
</feature>
<feature type="transmembrane region" description="Helical" evidence="3">
    <location>
        <begin position="506"/>
        <end position="525"/>
    </location>
</feature>
<feature type="transmembrane region" description="Helical" evidence="3">
    <location>
        <begin position="83"/>
        <end position="103"/>
    </location>
</feature>
<feature type="transmembrane region" description="Helical" evidence="3">
    <location>
        <begin position="376"/>
        <end position="395"/>
    </location>
</feature>
<dbReference type="GO" id="GO:0016020">
    <property type="term" value="C:membrane"/>
    <property type="evidence" value="ECO:0007669"/>
    <property type="project" value="UniProtKB-SubCell"/>
</dbReference>
<gene>
    <name evidence="5" type="ORF">SEV965_LOCUS24868</name>
</gene>
<keyword evidence="3" id="KW-0812">Transmembrane</keyword>
<feature type="transmembrane region" description="Helical" evidence="3">
    <location>
        <begin position="410"/>
        <end position="428"/>
    </location>
</feature>
<dbReference type="InterPro" id="IPR050327">
    <property type="entry name" value="Proton-linked_MCT"/>
</dbReference>
<reference evidence="5" key="1">
    <citation type="submission" date="2021-02" db="EMBL/GenBank/DDBJ databases">
        <authorList>
            <person name="Nowell W R."/>
        </authorList>
    </citation>
    <scope>NUCLEOTIDE SEQUENCE</scope>
</reference>
<feature type="transmembrane region" description="Helical" evidence="3">
    <location>
        <begin position="466"/>
        <end position="485"/>
    </location>
</feature>
<sequence length="583" mass="63880">MAKKSKSKSKTTSATEKETKPPNKVSELEDDEEYDYIADPPDGGFGWVVLVACFLINMIIDGFLYAFGAISDDLKTHHKCQEWAVSLVISIACSCYLLSAPLASALCNKWGCRPIGIIGGIIAAAAVATSVFAPNIQFMWLLFGFIGGIGMGLVYLPSIVMVGYYFEKKRAIATGIVTAGTGIGSIIFGPLSRFLFDQFGWKNGLLILSLILLGCVICCVFMQPLKPIRKKRTSSDIELSSNVNAANPTVTVPLLSEKKEVDDNVVSSSTHHSHEHVDICLSPIEHRPRADTSASTRSRRSIKAEDAVRPMYHEDILYPGDVQALPEYKAQPDLPTYIQETTKVPETEKPNPMKAFWDALLNMTNIHVLNDNKMRIISLANVCSMIGFYIPYLFIVKMAISERNIAEKNAVYLLSIIGFSNTISRFTSGWITKIPYMNPLLVNNIGLSIAGVATFLVPLCSTHGHLIAYCIVWGGAIGNSLYLAFHISLTPVIICELVGLEKFSSALGLVFLFRGISSLIAPPVMGAIRDFTASFNIPFIISGISFLVSALMHFVLMWIVRNEGVRSKKRKGQDTAGSKNITV</sequence>
<feature type="transmembrane region" description="Helical" evidence="3">
    <location>
        <begin position="171"/>
        <end position="191"/>
    </location>
</feature>
<evidence type="ECO:0000256" key="1">
    <source>
        <dbReference type="ARBA" id="ARBA00004141"/>
    </source>
</evidence>
<name>A0A815BS07_9BILA</name>
<feature type="transmembrane region" description="Helical" evidence="3">
    <location>
        <begin position="537"/>
        <end position="560"/>
    </location>
</feature>
<dbReference type="PANTHER" id="PTHR11360:SF238">
    <property type="entry name" value="SD10469P"/>
    <property type="match status" value="1"/>
</dbReference>
<feature type="domain" description="Major facilitator superfamily (MFS) profile" evidence="4">
    <location>
        <begin position="45"/>
        <end position="561"/>
    </location>
</feature>
<evidence type="ECO:0000313" key="6">
    <source>
        <dbReference type="Proteomes" id="UP000663889"/>
    </source>
</evidence>
<feature type="region of interest" description="Disordered" evidence="2">
    <location>
        <begin position="1"/>
        <end position="28"/>
    </location>
</feature>
<feature type="transmembrane region" description="Helical" evidence="3">
    <location>
        <begin position="45"/>
        <end position="71"/>
    </location>
</feature>
<evidence type="ECO:0000259" key="4">
    <source>
        <dbReference type="PROSITE" id="PS50850"/>
    </source>
</evidence>
<feature type="transmembrane region" description="Helical" evidence="3">
    <location>
        <begin position="440"/>
        <end position="460"/>
    </location>
</feature>
<feature type="transmembrane region" description="Helical" evidence="3">
    <location>
        <begin position="115"/>
        <end position="133"/>
    </location>
</feature>
<dbReference type="InterPro" id="IPR020846">
    <property type="entry name" value="MFS_dom"/>
</dbReference>
<protein>
    <recommendedName>
        <fullName evidence="4">Major facilitator superfamily (MFS) profile domain-containing protein</fullName>
    </recommendedName>
</protein>